<accession>A0A221P5C3</accession>
<dbReference type="OrthoDB" id="9812586at2"/>
<dbReference type="KEGG" id="splu:LK06_028135"/>
<feature type="region of interest" description="Disordered" evidence="1">
    <location>
        <begin position="55"/>
        <end position="78"/>
    </location>
</feature>
<evidence type="ECO:0000313" key="2">
    <source>
        <dbReference type="EMBL" id="ASN27451.1"/>
    </source>
</evidence>
<organism evidence="2 3">
    <name type="scientific">Streptomyces pluripotens</name>
    <dbReference type="NCBI Taxonomy" id="1355015"/>
    <lineage>
        <taxon>Bacteria</taxon>
        <taxon>Bacillati</taxon>
        <taxon>Actinomycetota</taxon>
        <taxon>Actinomycetes</taxon>
        <taxon>Kitasatosporales</taxon>
        <taxon>Streptomycetaceae</taxon>
        <taxon>Streptomyces</taxon>
    </lineage>
</organism>
<evidence type="ECO:0000313" key="3">
    <source>
        <dbReference type="Proteomes" id="UP000031501"/>
    </source>
</evidence>
<dbReference type="AlphaFoldDB" id="A0A221P5C3"/>
<dbReference type="RefSeq" id="WP_039657591.1">
    <property type="nucleotide sequence ID" value="NZ_CP021080.1"/>
</dbReference>
<sequence>MVLPSASYWRQLVRRSRHPWTPDERKDMASLRRLLTGLLDVDDALAESLHWSARQHSTVPHHATAPLASLTEQVSAAR</sequence>
<protein>
    <submittedName>
        <fullName evidence="2">Uncharacterized protein</fullName>
    </submittedName>
</protein>
<dbReference type="EMBL" id="CP022433">
    <property type="protein sequence ID" value="ASN27451.1"/>
    <property type="molecule type" value="Genomic_DNA"/>
</dbReference>
<keyword evidence="3" id="KW-1185">Reference proteome</keyword>
<evidence type="ECO:0000256" key="1">
    <source>
        <dbReference type="SAM" id="MobiDB-lite"/>
    </source>
</evidence>
<name>A0A221P5C3_9ACTN</name>
<dbReference type="Proteomes" id="UP000031501">
    <property type="component" value="Chromosome"/>
</dbReference>
<reference evidence="2 3" key="1">
    <citation type="submission" date="2017-07" db="EMBL/GenBank/DDBJ databases">
        <title>Genome sequence of Streptomyces pluripotens MUSC 137T.</title>
        <authorList>
            <person name="Ser H.-L."/>
            <person name="Lee L.-H."/>
        </authorList>
    </citation>
    <scope>NUCLEOTIDE SEQUENCE [LARGE SCALE GENOMIC DNA]</scope>
    <source>
        <strain evidence="2 3">MUSC 137</strain>
    </source>
</reference>
<gene>
    <name evidence="2" type="ORF">LK07_29305</name>
</gene>
<proteinExistence type="predicted"/>